<comment type="caution">
    <text evidence="19">The sequence shown here is derived from an EMBL/GenBank/DDBJ whole genome shotgun (WGS) entry which is preliminary data.</text>
</comment>
<dbReference type="InterPro" id="IPR023148">
    <property type="entry name" value="tRNA_m1G_MeTrfase_C_sf"/>
</dbReference>
<proteinExistence type="inferred from homology"/>
<reference evidence="19 20" key="1">
    <citation type="journal article" date="2015" name="Nature">
        <title>rRNA introns, odd ribosomes, and small enigmatic genomes across a large radiation of phyla.</title>
        <authorList>
            <person name="Brown C.T."/>
            <person name="Hug L.A."/>
            <person name="Thomas B.C."/>
            <person name="Sharon I."/>
            <person name="Castelle C.J."/>
            <person name="Singh A."/>
            <person name="Wilkins M.J."/>
            <person name="Williams K.H."/>
            <person name="Banfield J.F."/>
        </authorList>
    </citation>
    <scope>NUCLEOTIDE SEQUENCE [LARGE SCALE GENOMIC DNA]</scope>
</reference>
<evidence type="ECO:0000256" key="9">
    <source>
        <dbReference type="ARBA" id="ARBA00022679"/>
    </source>
</evidence>
<feature type="binding site" evidence="15 16">
    <location>
        <position position="114"/>
    </location>
    <ligand>
        <name>S-adenosyl-L-methionine</name>
        <dbReference type="ChEBI" id="CHEBI:59789"/>
    </ligand>
</feature>
<evidence type="ECO:0000256" key="1">
    <source>
        <dbReference type="ARBA" id="ARBA00002634"/>
    </source>
</evidence>
<dbReference type="NCBIfam" id="NF000648">
    <property type="entry name" value="PRK00026.1"/>
    <property type="match status" value="1"/>
</dbReference>
<keyword evidence="11 15" id="KW-0819">tRNA processing</keyword>
<evidence type="ECO:0000256" key="4">
    <source>
        <dbReference type="ARBA" id="ARBA00011738"/>
    </source>
</evidence>
<comment type="caution">
    <text evidence="15">Lacks conserved residue(s) required for the propagation of feature annotation.</text>
</comment>
<evidence type="ECO:0000259" key="18">
    <source>
        <dbReference type="Pfam" id="PF01746"/>
    </source>
</evidence>
<dbReference type="Proteomes" id="UP000034128">
    <property type="component" value="Unassembled WGS sequence"/>
</dbReference>
<dbReference type="AlphaFoldDB" id="A0A0G1HDR1"/>
<dbReference type="PIRSF" id="PIRSF000386">
    <property type="entry name" value="tRNA_mtase"/>
    <property type="match status" value="1"/>
</dbReference>
<dbReference type="CDD" id="cd18080">
    <property type="entry name" value="TrmD-like"/>
    <property type="match status" value="1"/>
</dbReference>
<dbReference type="Gene3D" id="3.40.1280.10">
    <property type="match status" value="1"/>
</dbReference>
<evidence type="ECO:0000256" key="8">
    <source>
        <dbReference type="ARBA" id="ARBA00022603"/>
    </source>
</evidence>
<protein>
    <recommendedName>
        <fullName evidence="6 15">tRNA (guanine-N(1)-)-methyltransferase</fullName>
        <ecNumber evidence="5 15">2.1.1.228</ecNumber>
    </recommendedName>
    <alternativeName>
        <fullName evidence="12 15">M1G-methyltransferase</fullName>
    </alternativeName>
    <alternativeName>
        <fullName evidence="13 15">tRNA [GM37] methyltransferase</fullName>
    </alternativeName>
</protein>
<dbReference type="HAMAP" id="MF_00605">
    <property type="entry name" value="TrmD"/>
    <property type="match status" value="1"/>
</dbReference>
<name>A0A0G1HDR1_UNCKA</name>
<evidence type="ECO:0000256" key="6">
    <source>
        <dbReference type="ARBA" id="ARBA00014679"/>
    </source>
</evidence>
<keyword evidence="9 15" id="KW-0808">Transferase</keyword>
<evidence type="ECO:0000256" key="3">
    <source>
        <dbReference type="ARBA" id="ARBA00007630"/>
    </source>
</evidence>
<dbReference type="GO" id="GO:0052906">
    <property type="term" value="F:tRNA (guanine(37)-N1)-methyltransferase activity"/>
    <property type="evidence" value="ECO:0007669"/>
    <property type="project" value="UniProtKB-UniRule"/>
</dbReference>
<dbReference type="EC" id="2.1.1.228" evidence="5 15"/>
<dbReference type="GO" id="GO:0005829">
    <property type="term" value="C:cytosol"/>
    <property type="evidence" value="ECO:0007669"/>
    <property type="project" value="TreeGrafter"/>
</dbReference>
<evidence type="ECO:0000256" key="14">
    <source>
        <dbReference type="ARBA" id="ARBA00047783"/>
    </source>
</evidence>
<evidence type="ECO:0000256" key="16">
    <source>
        <dbReference type="PIRSR" id="PIRSR000386-1"/>
    </source>
</evidence>
<comment type="subunit">
    <text evidence="4 15 17">Homodimer.</text>
</comment>
<comment type="similarity">
    <text evidence="3 15 17">Belongs to the RNA methyltransferase TrmD family.</text>
</comment>
<comment type="catalytic activity">
    <reaction evidence="14 15 17">
        <text>guanosine(37) in tRNA + S-adenosyl-L-methionine = N(1)-methylguanosine(37) in tRNA + S-adenosyl-L-homocysteine + H(+)</text>
        <dbReference type="Rhea" id="RHEA:36899"/>
        <dbReference type="Rhea" id="RHEA-COMP:10145"/>
        <dbReference type="Rhea" id="RHEA-COMP:10147"/>
        <dbReference type="ChEBI" id="CHEBI:15378"/>
        <dbReference type="ChEBI" id="CHEBI:57856"/>
        <dbReference type="ChEBI" id="CHEBI:59789"/>
        <dbReference type="ChEBI" id="CHEBI:73542"/>
        <dbReference type="ChEBI" id="CHEBI:74269"/>
        <dbReference type="EC" id="2.1.1.228"/>
    </reaction>
</comment>
<dbReference type="Gene3D" id="1.10.1270.20">
    <property type="entry name" value="tRNA(m1g37)methyltransferase, domain 2"/>
    <property type="match status" value="1"/>
</dbReference>
<dbReference type="InterPro" id="IPR029028">
    <property type="entry name" value="Alpha/beta_knot_MTases"/>
</dbReference>
<gene>
    <name evidence="15" type="primary">trmD</name>
    <name evidence="19" type="ORF">UW36_C0004G0028</name>
</gene>
<dbReference type="STRING" id="1619110.UW36_C0004G0028"/>
<evidence type="ECO:0000256" key="2">
    <source>
        <dbReference type="ARBA" id="ARBA00004496"/>
    </source>
</evidence>
<keyword evidence="7 15" id="KW-0963">Cytoplasm</keyword>
<dbReference type="NCBIfam" id="TIGR00088">
    <property type="entry name" value="trmD"/>
    <property type="match status" value="1"/>
</dbReference>
<evidence type="ECO:0000313" key="20">
    <source>
        <dbReference type="Proteomes" id="UP000034128"/>
    </source>
</evidence>
<dbReference type="InterPro" id="IPR016009">
    <property type="entry name" value="tRNA_MeTrfase_TRMD/TRM10"/>
</dbReference>
<dbReference type="SUPFAM" id="SSF75217">
    <property type="entry name" value="alpha/beta knot"/>
    <property type="match status" value="1"/>
</dbReference>
<evidence type="ECO:0000313" key="19">
    <source>
        <dbReference type="EMBL" id="KKT45526.1"/>
    </source>
</evidence>
<evidence type="ECO:0000256" key="10">
    <source>
        <dbReference type="ARBA" id="ARBA00022691"/>
    </source>
</evidence>
<evidence type="ECO:0000256" key="12">
    <source>
        <dbReference type="ARBA" id="ARBA00029736"/>
    </source>
</evidence>
<dbReference type="GO" id="GO:0002939">
    <property type="term" value="P:tRNA N1-guanine methylation"/>
    <property type="evidence" value="ECO:0007669"/>
    <property type="project" value="TreeGrafter"/>
</dbReference>
<keyword evidence="8 15" id="KW-0489">Methyltransferase</keyword>
<comment type="subcellular location">
    <subcellularLocation>
        <location evidence="2 15 17">Cytoplasm</location>
    </subcellularLocation>
</comment>
<dbReference type="PANTHER" id="PTHR46417:SF1">
    <property type="entry name" value="TRNA (GUANINE-N(1)-)-METHYLTRANSFERASE"/>
    <property type="match status" value="1"/>
</dbReference>
<accession>A0A0G1HDR1</accession>
<evidence type="ECO:0000256" key="5">
    <source>
        <dbReference type="ARBA" id="ARBA00012807"/>
    </source>
</evidence>
<dbReference type="PATRIC" id="fig|1619110.3.peg.210"/>
<dbReference type="InterPro" id="IPR029026">
    <property type="entry name" value="tRNA_m1G_MTases_N"/>
</dbReference>
<evidence type="ECO:0000256" key="7">
    <source>
        <dbReference type="ARBA" id="ARBA00022490"/>
    </source>
</evidence>
<keyword evidence="10 15" id="KW-0949">S-adenosyl-L-methionine</keyword>
<dbReference type="PANTHER" id="PTHR46417">
    <property type="entry name" value="TRNA (GUANINE-N(1)-)-METHYLTRANSFERASE"/>
    <property type="match status" value="1"/>
</dbReference>
<evidence type="ECO:0000256" key="11">
    <source>
        <dbReference type="ARBA" id="ARBA00022694"/>
    </source>
</evidence>
<sequence>MHNYYVVTLFPELIEPYLAHLPFKRALEKNLIQVRLVNLRDFAIDKRGTVDSPPYGSGPGMILRPEPLYNAVQSVAKGLTNNPRIIFLTPRGKTFNQQIAQEIAKAENMILICGRYEGFDQRVVEELQAEELSIGKYVLSGGEAAATVVLECSIRLIPGAIDNAKALVNESFNTANVEHPQYARPQTWRGRSVPKILTEGHHKKIASWKLSAKAWVE</sequence>
<evidence type="ECO:0000256" key="13">
    <source>
        <dbReference type="ARBA" id="ARBA00033392"/>
    </source>
</evidence>
<dbReference type="EMBL" id="LCIA01000004">
    <property type="protein sequence ID" value="KKT45526.1"/>
    <property type="molecule type" value="Genomic_DNA"/>
</dbReference>
<feature type="domain" description="tRNA methyltransferase TRMD/TRM10-type" evidence="18">
    <location>
        <begin position="5"/>
        <end position="212"/>
    </location>
</feature>
<evidence type="ECO:0000256" key="17">
    <source>
        <dbReference type="RuleBase" id="RU003464"/>
    </source>
</evidence>
<organism evidence="19 20">
    <name type="scientific">candidate division WWE3 bacterium GW2011_GWA2_44_16</name>
    <dbReference type="NCBI Taxonomy" id="1619110"/>
    <lineage>
        <taxon>Bacteria</taxon>
        <taxon>Katanobacteria</taxon>
    </lineage>
</organism>
<dbReference type="Pfam" id="PF01746">
    <property type="entry name" value="tRNA_m1G_MT"/>
    <property type="match status" value="1"/>
</dbReference>
<evidence type="ECO:0000256" key="15">
    <source>
        <dbReference type="HAMAP-Rule" id="MF_00605"/>
    </source>
</evidence>
<dbReference type="InterPro" id="IPR002649">
    <property type="entry name" value="tRNA_m1G_MeTrfase_TrmD"/>
</dbReference>
<comment type="function">
    <text evidence="1 15 17">Specifically methylates guanosine-37 in various tRNAs.</text>
</comment>